<evidence type="ECO:0000256" key="6">
    <source>
        <dbReference type="ARBA" id="ARBA00045578"/>
    </source>
</evidence>
<sequence>MHWRQASQGRSGDQTLPHNTQVHHNYANVLKDQGQNREAISHYSGSTCLDRADLGTFLLPASDHPPTSFPVTTFRTTSAILSLRNQPTPFLFLFYLNSYFRTTVSSQIGQNYYTEVEAVATRLANLHLQASRTYLPLGFYFNQDNVALEGTGHFFHELAKKFKGAECLLKMQTSTWSCSLPERAEAFPGSVGKTQDAMEAALALERSLNQALLELQALGSTHTDPQLRDFLKNHFLSEEVKLIKKMGDT</sequence>
<proteinExistence type="inferred from homology"/>
<dbReference type="SUPFAM" id="SSF47240">
    <property type="entry name" value="Ferritin-like"/>
    <property type="match status" value="1"/>
</dbReference>
<evidence type="ECO:0000256" key="7">
    <source>
        <dbReference type="ARBA" id="ARBA00047045"/>
    </source>
</evidence>
<dbReference type="GO" id="GO:0008198">
    <property type="term" value="F:ferrous iron binding"/>
    <property type="evidence" value="ECO:0007669"/>
    <property type="project" value="TreeGrafter"/>
</dbReference>
<evidence type="ECO:0000256" key="4">
    <source>
        <dbReference type="ARBA" id="ARBA00023004"/>
    </source>
</evidence>
<feature type="binding site" evidence="8">
    <location>
        <position position="205"/>
    </location>
    <ligand>
        <name>Fe cation</name>
        <dbReference type="ChEBI" id="CHEBI:24875"/>
        <label>1</label>
    </ligand>
</feature>
<organism evidence="11 12">
    <name type="scientific">Myotis brandtii</name>
    <name type="common">Brandt's bat</name>
    <dbReference type="NCBI Taxonomy" id="109478"/>
    <lineage>
        <taxon>Eukaryota</taxon>
        <taxon>Metazoa</taxon>
        <taxon>Chordata</taxon>
        <taxon>Craniata</taxon>
        <taxon>Vertebrata</taxon>
        <taxon>Euteleostomi</taxon>
        <taxon>Mammalia</taxon>
        <taxon>Eutheria</taxon>
        <taxon>Laurasiatheria</taxon>
        <taxon>Chiroptera</taxon>
        <taxon>Yangochiroptera</taxon>
        <taxon>Vespertilionidae</taxon>
        <taxon>Myotis</taxon>
    </lineage>
</organism>
<dbReference type="InterPro" id="IPR009040">
    <property type="entry name" value="Ferritin-like_diiron"/>
</dbReference>
<evidence type="ECO:0000256" key="1">
    <source>
        <dbReference type="ARBA" id="ARBA00007513"/>
    </source>
</evidence>
<dbReference type="InterPro" id="IPR008331">
    <property type="entry name" value="Ferritin_DPS_dom"/>
</dbReference>
<dbReference type="Pfam" id="PF00210">
    <property type="entry name" value="Ferritin"/>
    <property type="match status" value="1"/>
</dbReference>
<dbReference type="GO" id="GO:0044754">
    <property type="term" value="C:autolysosome"/>
    <property type="evidence" value="ECO:0007669"/>
    <property type="project" value="UniProtKB-SubCell"/>
</dbReference>
<evidence type="ECO:0000256" key="3">
    <source>
        <dbReference type="ARBA" id="ARBA00022723"/>
    </source>
</evidence>
<evidence type="ECO:0000256" key="8">
    <source>
        <dbReference type="PIRSR" id="PIRSR601519-1"/>
    </source>
</evidence>
<name>S7MSR1_MYOBR</name>
<comment type="subunit">
    <text evidence="7">Oligomer of 24 subunits. There are two types of subunits: L (light) chain and H (heavy) chain. The major chain can be light or heavy, depending on the species and tissue type. The functional molecule forms a roughly spherical shell with a diameter of 12 nm and contains a central cavity into which the insoluble mineral iron core is deposited. Interacts with NCOA4.</text>
</comment>
<gene>
    <name evidence="11" type="ORF">D623_10018061</name>
</gene>
<evidence type="ECO:0000313" key="12">
    <source>
        <dbReference type="Proteomes" id="UP000052978"/>
    </source>
</evidence>
<dbReference type="InterPro" id="IPR001519">
    <property type="entry name" value="Ferritin"/>
</dbReference>
<evidence type="ECO:0000256" key="5">
    <source>
        <dbReference type="ARBA" id="ARBA00044942"/>
    </source>
</evidence>
<dbReference type="AlphaFoldDB" id="S7MSR1"/>
<dbReference type="PANTHER" id="PTHR11431:SF47">
    <property type="entry name" value="FERRITIN LIGHT CHAIN"/>
    <property type="match status" value="1"/>
</dbReference>
<keyword evidence="4 8" id="KW-0408">Iron</keyword>
<dbReference type="GO" id="GO:0006826">
    <property type="term" value="P:iron ion transport"/>
    <property type="evidence" value="ECO:0007669"/>
    <property type="project" value="InterPro"/>
</dbReference>
<evidence type="ECO:0000256" key="2">
    <source>
        <dbReference type="ARBA" id="ARBA00022434"/>
    </source>
</evidence>
<reference evidence="11 12" key="1">
    <citation type="journal article" date="2013" name="Nat. Commun.">
        <title>Genome analysis reveals insights into physiology and longevity of the Brandt's bat Myotis brandtii.</title>
        <authorList>
            <person name="Seim I."/>
            <person name="Fang X."/>
            <person name="Xiong Z."/>
            <person name="Lobanov A.V."/>
            <person name="Huang Z."/>
            <person name="Ma S."/>
            <person name="Feng Y."/>
            <person name="Turanov A.A."/>
            <person name="Zhu Y."/>
            <person name="Lenz T.L."/>
            <person name="Gerashchenko M.V."/>
            <person name="Fan D."/>
            <person name="Hee Yim S."/>
            <person name="Yao X."/>
            <person name="Jordan D."/>
            <person name="Xiong Y."/>
            <person name="Ma Y."/>
            <person name="Lyapunov A.N."/>
            <person name="Chen G."/>
            <person name="Kulakova O.I."/>
            <person name="Sun Y."/>
            <person name="Lee S.G."/>
            <person name="Bronson R.T."/>
            <person name="Moskalev A.A."/>
            <person name="Sunyaev S.R."/>
            <person name="Zhang G."/>
            <person name="Krogh A."/>
            <person name="Wang J."/>
            <person name="Gladyshev V.N."/>
        </authorList>
    </citation>
    <scope>NUCLEOTIDE SEQUENCE [LARGE SCALE GENOMIC DNA]</scope>
</reference>
<dbReference type="Gene3D" id="1.20.1260.10">
    <property type="match status" value="1"/>
</dbReference>
<comment type="similarity">
    <text evidence="1 9">Belongs to the ferritin family.</text>
</comment>
<dbReference type="GO" id="GO:0008199">
    <property type="term" value="F:ferric iron binding"/>
    <property type="evidence" value="ECO:0007669"/>
    <property type="project" value="InterPro"/>
</dbReference>
<dbReference type="InterPro" id="IPR009078">
    <property type="entry name" value="Ferritin-like_SF"/>
</dbReference>
<keyword evidence="3 8" id="KW-0479">Metal-binding</keyword>
<dbReference type="EMBL" id="KE162193">
    <property type="protein sequence ID" value="EPQ07414.1"/>
    <property type="molecule type" value="Genomic_DNA"/>
</dbReference>
<evidence type="ECO:0000313" key="11">
    <source>
        <dbReference type="EMBL" id="EPQ07414.1"/>
    </source>
</evidence>
<keyword evidence="12" id="KW-1185">Reference proteome</keyword>
<comment type="function">
    <text evidence="6">Stores iron in a soluble, non-toxic, readily available form. Important for iron homeostasis. Iron is taken up in the ferrous form and deposited as ferric hydroxides after oxidation. Also plays a role in delivery of iron to cells. Mediates iron uptake in capsule cells of the developing kidney. Delivery to lysosomes by the cargo receptor NCOA4 for autophagic degradation and release or iron.</text>
</comment>
<keyword evidence="2 9" id="KW-0409">Iron storage</keyword>
<accession>S7MSR1</accession>
<evidence type="ECO:0000256" key="9">
    <source>
        <dbReference type="RuleBase" id="RU361145"/>
    </source>
</evidence>
<protein>
    <recommendedName>
        <fullName evidence="9">Ferritin</fullName>
    </recommendedName>
</protein>
<feature type="domain" description="Ferritin-like diiron" evidence="10">
    <location>
        <begin position="110"/>
        <end position="249"/>
    </location>
</feature>
<dbReference type="PROSITE" id="PS50905">
    <property type="entry name" value="FERRITIN_LIKE"/>
    <property type="match status" value="1"/>
</dbReference>
<dbReference type="InterPro" id="IPR012347">
    <property type="entry name" value="Ferritin-like"/>
</dbReference>
<comment type="subcellular location">
    <subcellularLocation>
        <location evidence="5">Autolysosome</location>
    </subcellularLocation>
</comment>
<dbReference type="GO" id="GO:0006879">
    <property type="term" value="P:intracellular iron ion homeostasis"/>
    <property type="evidence" value="ECO:0007669"/>
    <property type="project" value="UniProtKB-KW"/>
</dbReference>
<evidence type="ECO:0000259" key="10">
    <source>
        <dbReference type="PROSITE" id="PS50905"/>
    </source>
</evidence>
<dbReference type="PANTHER" id="PTHR11431">
    <property type="entry name" value="FERRITIN"/>
    <property type="match status" value="1"/>
</dbReference>
<dbReference type="Proteomes" id="UP000052978">
    <property type="component" value="Unassembled WGS sequence"/>
</dbReference>